<name>A0A0H4KZE0_9BACI</name>
<feature type="domain" description="Knr4/Smi1-like" evidence="1">
    <location>
        <begin position="16"/>
        <end position="132"/>
    </location>
</feature>
<dbReference type="Proteomes" id="UP000036202">
    <property type="component" value="Chromosome"/>
</dbReference>
<keyword evidence="3" id="KW-1185">Reference proteome</keyword>
<dbReference type="InterPro" id="IPR018958">
    <property type="entry name" value="Knr4/Smi1-like_dom"/>
</dbReference>
<gene>
    <name evidence="2" type="ORF">BEH_17370</name>
</gene>
<dbReference type="RefSeq" id="WP_046217736.1">
    <property type="nucleotide sequence ID" value="NZ_CP011974.1"/>
</dbReference>
<reference evidence="2 3" key="1">
    <citation type="journal article" date="2015" name="PLoS ONE">
        <title>Genome Sequence of Bacillus endophyticus and Analysis of Its Companion Mechanism in the Ketogulonigenium vulgare-Bacillus Strain Consortium.</title>
        <authorList>
            <person name="Jia N."/>
            <person name="Du J."/>
            <person name="Ding M.Z."/>
            <person name="Gao F."/>
            <person name="Yuan Y.J."/>
        </authorList>
    </citation>
    <scope>NUCLEOTIDE SEQUENCE [LARGE SCALE GENOMIC DNA]</scope>
    <source>
        <strain evidence="2 3">Hbe603</strain>
    </source>
</reference>
<dbReference type="OrthoDB" id="2635342at2"/>
<dbReference type="SUPFAM" id="SSF160631">
    <property type="entry name" value="SMI1/KNR4-like"/>
    <property type="match status" value="1"/>
</dbReference>
<dbReference type="Pfam" id="PF09346">
    <property type="entry name" value="SMI1_KNR4"/>
    <property type="match status" value="1"/>
</dbReference>
<dbReference type="AlphaFoldDB" id="A0A0H4KZE0"/>
<dbReference type="PATRIC" id="fig|135735.6.peg.3691"/>
<reference evidence="3" key="2">
    <citation type="submission" date="2015-06" db="EMBL/GenBank/DDBJ databases">
        <title>Genome Sequence of Bacillus endophyticus and Analysis of its Companion Mechanism in the Ketogulonigenium vulgare-Bacillus strain Consortium.</title>
        <authorList>
            <person name="Jia N."/>
            <person name="Du J."/>
            <person name="Ding M.-Z."/>
            <person name="Gao F."/>
            <person name="Yuan Y.-J."/>
        </authorList>
    </citation>
    <scope>NUCLEOTIDE SEQUENCE [LARGE SCALE GENOMIC DNA]</scope>
    <source>
        <strain evidence="3">Hbe603</strain>
    </source>
</reference>
<protein>
    <recommendedName>
        <fullName evidence="1">Knr4/Smi1-like domain-containing protein</fullName>
    </recommendedName>
</protein>
<evidence type="ECO:0000259" key="1">
    <source>
        <dbReference type="SMART" id="SM00860"/>
    </source>
</evidence>
<evidence type="ECO:0000313" key="2">
    <source>
        <dbReference type="EMBL" id="AKO93688.1"/>
    </source>
</evidence>
<sequence length="151" mass="17934">MFNFSILKNSNPKFYKLTENDIKKAEERLGFAFPDELKAFYQEVGYGFLDVNNKNSFNRMLDPHSVADIRLREGIYEYDPDLDDIYEEEDELVFYEINEGVYLTIDLKNKKQSPVYYLGTKISDSFGEFLEKMNKDTDYFEDIAELEFEKD</sequence>
<dbReference type="Gene3D" id="3.40.1580.10">
    <property type="entry name" value="SMI1/KNR4-like"/>
    <property type="match status" value="1"/>
</dbReference>
<dbReference type="InterPro" id="IPR037883">
    <property type="entry name" value="Knr4/Smi1-like_sf"/>
</dbReference>
<organism evidence="2 3">
    <name type="scientific">Priestia filamentosa</name>
    <dbReference type="NCBI Taxonomy" id="1402861"/>
    <lineage>
        <taxon>Bacteria</taxon>
        <taxon>Bacillati</taxon>
        <taxon>Bacillota</taxon>
        <taxon>Bacilli</taxon>
        <taxon>Bacillales</taxon>
        <taxon>Bacillaceae</taxon>
        <taxon>Priestia</taxon>
    </lineage>
</organism>
<dbReference type="EMBL" id="CP011974">
    <property type="protein sequence ID" value="AKO93688.1"/>
    <property type="molecule type" value="Genomic_DNA"/>
</dbReference>
<proteinExistence type="predicted"/>
<evidence type="ECO:0000313" key="3">
    <source>
        <dbReference type="Proteomes" id="UP000036202"/>
    </source>
</evidence>
<accession>A0A0H4KZE0</accession>
<dbReference type="SMART" id="SM00860">
    <property type="entry name" value="SMI1_KNR4"/>
    <property type="match status" value="1"/>
</dbReference>
<dbReference type="KEGG" id="beo:BEH_17370"/>